<dbReference type="InterPro" id="IPR039448">
    <property type="entry name" value="Beta_helix"/>
</dbReference>
<evidence type="ECO:0000313" key="3">
    <source>
        <dbReference type="EMBL" id="PJJ42027.1"/>
    </source>
</evidence>
<dbReference type="Pfam" id="PF13229">
    <property type="entry name" value="Beta_helix"/>
    <property type="match status" value="1"/>
</dbReference>
<dbReference type="Proteomes" id="UP000231134">
    <property type="component" value="Unassembled WGS sequence"/>
</dbReference>
<name>A0A2M9A8T8_9BACT</name>
<comment type="caution">
    <text evidence="3">The sequence shown here is derived from an EMBL/GenBank/DDBJ whole genome shotgun (WGS) entry which is preliminary data.</text>
</comment>
<proteinExistence type="predicted"/>
<feature type="chain" id="PRO_5014805834" evidence="1">
    <location>
        <begin position="18"/>
        <end position="233"/>
    </location>
</feature>
<keyword evidence="4" id="KW-1185">Reference proteome</keyword>
<dbReference type="Gene3D" id="2.160.20.10">
    <property type="entry name" value="Single-stranded right-handed beta-helix, Pectin lyase-like"/>
    <property type="match status" value="1"/>
</dbReference>
<dbReference type="OrthoDB" id="9802819at2"/>
<accession>A0A2M9A8T8</accession>
<organism evidence="3 4">
    <name type="scientific">Hallerella succinigenes</name>
    <dbReference type="NCBI Taxonomy" id="1896222"/>
    <lineage>
        <taxon>Bacteria</taxon>
        <taxon>Pseudomonadati</taxon>
        <taxon>Fibrobacterota</taxon>
        <taxon>Fibrobacteria</taxon>
        <taxon>Fibrobacterales</taxon>
        <taxon>Fibrobacteraceae</taxon>
        <taxon>Hallerella</taxon>
    </lineage>
</organism>
<gene>
    <name evidence="3" type="ORF">BGX16_2041</name>
</gene>
<keyword evidence="3" id="KW-0456">Lyase</keyword>
<dbReference type="EMBL" id="PGEX01000001">
    <property type="protein sequence ID" value="PJJ42027.1"/>
    <property type="molecule type" value="Genomic_DNA"/>
</dbReference>
<protein>
    <submittedName>
        <fullName evidence="3">Parallel beta helix pectate lyase-like protein</fullName>
    </submittedName>
</protein>
<sequence length="233" mass="26452">MKRFLLAFLCLFGATFAVTPFPAIKHHKVVLTEVSSPYVLETSFVLGMDDTLQIEPGVEVFFSGYAKLYLRGTVRIEGTVQKPVAFMNADSSESWNGLYFSTGENYFYVKNLRVENSFRNTVIRSQGLFENVKFVNNYYGLWVENSPNFDLVGCEFKRNRFALSVGVGSVRFRNTKIHENVFGLYLYKGTSFDGEAKSISNNLEADVRKESDDLAGKGRKVSRSVWQRIESGF</sequence>
<reference evidence="3 4" key="1">
    <citation type="submission" date="2017-11" db="EMBL/GenBank/DDBJ databases">
        <title>Animal gut microbial communities from fecal samples from Wisconsin, USA.</title>
        <authorList>
            <person name="Neumann A."/>
        </authorList>
    </citation>
    <scope>NUCLEOTIDE SEQUENCE [LARGE SCALE GENOMIC DNA]</scope>
    <source>
        <strain evidence="3 4">UWS3</strain>
    </source>
</reference>
<evidence type="ECO:0000313" key="4">
    <source>
        <dbReference type="Proteomes" id="UP000231134"/>
    </source>
</evidence>
<dbReference type="SUPFAM" id="SSF51126">
    <property type="entry name" value="Pectin lyase-like"/>
    <property type="match status" value="1"/>
</dbReference>
<dbReference type="InterPro" id="IPR011050">
    <property type="entry name" value="Pectin_lyase_fold/virulence"/>
</dbReference>
<evidence type="ECO:0000259" key="2">
    <source>
        <dbReference type="Pfam" id="PF13229"/>
    </source>
</evidence>
<dbReference type="AlphaFoldDB" id="A0A2M9A8T8"/>
<dbReference type="InterPro" id="IPR012334">
    <property type="entry name" value="Pectin_lyas_fold"/>
</dbReference>
<evidence type="ECO:0000256" key="1">
    <source>
        <dbReference type="SAM" id="SignalP"/>
    </source>
</evidence>
<dbReference type="RefSeq" id="WP_100425920.1">
    <property type="nucleotide sequence ID" value="NZ_JAQXKX010000054.1"/>
</dbReference>
<feature type="signal peptide" evidence="1">
    <location>
        <begin position="1"/>
        <end position="17"/>
    </location>
</feature>
<dbReference type="GO" id="GO:0016829">
    <property type="term" value="F:lyase activity"/>
    <property type="evidence" value="ECO:0007669"/>
    <property type="project" value="UniProtKB-KW"/>
</dbReference>
<feature type="domain" description="Right handed beta helix" evidence="2">
    <location>
        <begin position="99"/>
        <end position="191"/>
    </location>
</feature>
<keyword evidence="1" id="KW-0732">Signal</keyword>